<dbReference type="PANTHER" id="PTHR24287:SF1">
    <property type="entry name" value="P450, PUTATIVE (EUROFUNG)-RELATED"/>
    <property type="match status" value="1"/>
</dbReference>
<keyword evidence="10" id="KW-0472">Membrane</keyword>
<dbReference type="InterPro" id="IPR036396">
    <property type="entry name" value="Cyt_P450_sf"/>
</dbReference>
<dbReference type="InterPro" id="IPR001128">
    <property type="entry name" value="Cyt_P450"/>
</dbReference>
<keyword evidence="11" id="KW-0575">Peroxidase</keyword>
<dbReference type="GO" id="GO:0020037">
    <property type="term" value="F:heme binding"/>
    <property type="evidence" value="ECO:0007669"/>
    <property type="project" value="InterPro"/>
</dbReference>
<keyword evidence="6 8" id="KW-0408">Iron</keyword>
<dbReference type="GO" id="GO:0005506">
    <property type="term" value="F:iron ion binding"/>
    <property type="evidence" value="ECO:0007669"/>
    <property type="project" value="InterPro"/>
</dbReference>
<evidence type="ECO:0000313" key="12">
    <source>
        <dbReference type="Proteomes" id="UP000613580"/>
    </source>
</evidence>
<dbReference type="PRINTS" id="PR00463">
    <property type="entry name" value="EP450I"/>
</dbReference>
<dbReference type="EMBL" id="JACAZE010000004">
    <property type="protein sequence ID" value="KAF7318060.1"/>
    <property type="molecule type" value="Genomic_DNA"/>
</dbReference>
<feature type="transmembrane region" description="Helical" evidence="10">
    <location>
        <begin position="12"/>
        <end position="32"/>
    </location>
</feature>
<dbReference type="Pfam" id="PF00067">
    <property type="entry name" value="p450"/>
    <property type="match status" value="1"/>
</dbReference>
<keyword evidence="10" id="KW-0812">Transmembrane</keyword>
<evidence type="ECO:0000256" key="2">
    <source>
        <dbReference type="ARBA" id="ARBA00010617"/>
    </source>
</evidence>
<keyword evidence="4 8" id="KW-0479">Metal-binding</keyword>
<evidence type="ECO:0000256" key="5">
    <source>
        <dbReference type="ARBA" id="ARBA00023002"/>
    </source>
</evidence>
<dbReference type="OrthoDB" id="1470350at2759"/>
<evidence type="ECO:0000256" key="10">
    <source>
        <dbReference type="SAM" id="Phobius"/>
    </source>
</evidence>
<proteinExistence type="inferred from homology"/>
<evidence type="ECO:0000256" key="8">
    <source>
        <dbReference type="PIRSR" id="PIRSR602401-1"/>
    </source>
</evidence>
<evidence type="ECO:0000256" key="7">
    <source>
        <dbReference type="ARBA" id="ARBA00023033"/>
    </source>
</evidence>
<evidence type="ECO:0000256" key="9">
    <source>
        <dbReference type="RuleBase" id="RU000461"/>
    </source>
</evidence>
<evidence type="ECO:0000256" key="3">
    <source>
        <dbReference type="ARBA" id="ARBA00022617"/>
    </source>
</evidence>
<keyword evidence="5 9" id="KW-0560">Oxidoreductase</keyword>
<dbReference type="InterPro" id="IPR047146">
    <property type="entry name" value="Cyt_P450_E_CYP52_fungi"/>
</dbReference>
<keyword evidence="7 9" id="KW-0503">Monooxygenase</keyword>
<evidence type="ECO:0000256" key="1">
    <source>
        <dbReference type="ARBA" id="ARBA00001971"/>
    </source>
</evidence>
<comment type="caution">
    <text evidence="11">The sequence shown here is derived from an EMBL/GenBank/DDBJ whole genome shotgun (WGS) entry which is preliminary data.</text>
</comment>
<accession>A0A8H6TI96</accession>
<dbReference type="GO" id="GO:0016705">
    <property type="term" value="F:oxidoreductase activity, acting on paired donors, with incorporation or reduction of molecular oxygen"/>
    <property type="evidence" value="ECO:0007669"/>
    <property type="project" value="InterPro"/>
</dbReference>
<evidence type="ECO:0000313" key="11">
    <source>
        <dbReference type="EMBL" id="KAF7318060.1"/>
    </source>
</evidence>
<evidence type="ECO:0000256" key="6">
    <source>
        <dbReference type="ARBA" id="ARBA00023004"/>
    </source>
</evidence>
<dbReference type="SUPFAM" id="SSF48264">
    <property type="entry name" value="Cytochrome P450"/>
    <property type="match status" value="1"/>
</dbReference>
<gene>
    <name evidence="11" type="ORF">HMN09_00313700</name>
</gene>
<dbReference type="Proteomes" id="UP000613580">
    <property type="component" value="Unassembled WGS sequence"/>
</dbReference>
<dbReference type="InterPro" id="IPR017972">
    <property type="entry name" value="Cyt_P450_CS"/>
</dbReference>
<dbReference type="Gene3D" id="1.10.630.10">
    <property type="entry name" value="Cytochrome P450"/>
    <property type="match status" value="1"/>
</dbReference>
<keyword evidence="12" id="KW-1185">Reference proteome</keyword>
<dbReference type="PRINTS" id="PR00385">
    <property type="entry name" value="P450"/>
</dbReference>
<dbReference type="AlphaFoldDB" id="A0A8H6TI96"/>
<dbReference type="InterPro" id="IPR002401">
    <property type="entry name" value="Cyt_P450_E_grp-I"/>
</dbReference>
<feature type="transmembrane region" description="Helical" evidence="10">
    <location>
        <begin position="38"/>
        <end position="59"/>
    </location>
</feature>
<keyword evidence="3 8" id="KW-0349">Heme</keyword>
<comment type="cofactor">
    <cofactor evidence="1 8">
        <name>heme</name>
        <dbReference type="ChEBI" id="CHEBI:30413"/>
    </cofactor>
</comment>
<reference evidence="11" key="1">
    <citation type="submission" date="2020-05" db="EMBL/GenBank/DDBJ databases">
        <title>Mycena genomes resolve the evolution of fungal bioluminescence.</title>
        <authorList>
            <person name="Tsai I.J."/>
        </authorList>
    </citation>
    <scope>NUCLEOTIDE SEQUENCE</scope>
    <source>
        <strain evidence="11">110903Hualien_Pintung</strain>
    </source>
</reference>
<protein>
    <submittedName>
        <fullName evidence="11">Peroxidase</fullName>
    </submittedName>
</protein>
<keyword evidence="10" id="KW-1133">Transmembrane helix</keyword>
<dbReference type="CDD" id="cd11063">
    <property type="entry name" value="CYP52"/>
    <property type="match status" value="1"/>
</dbReference>
<dbReference type="PANTHER" id="PTHR24287">
    <property type="entry name" value="P450, PUTATIVE (EUROFUNG)-RELATED"/>
    <property type="match status" value="1"/>
</dbReference>
<organism evidence="11 12">
    <name type="scientific">Mycena chlorophos</name>
    <name type="common">Agaric fungus</name>
    <name type="synonym">Agaricus chlorophos</name>
    <dbReference type="NCBI Taxonomy" id="658473"/>
    <lineage>
        <taxon>Eukaryota</taxon>
        <taxon>Fungi</taxon>
        <taxon>Dikarya</taxon>
        <taxon>Basidiomycota</taxon>
        <taxon>Agaricomycotina</taxon>
        <taxon>Agaricomycetes</taxon>
        <taxon>Agaricomycetidae</taxon>
        <taxon>Agaricales</taxon>
        <taxon>Marasmiineae</taxon>
        <taxon>Mycenaceae</taxon>
        <taxon>Mycena</taxon>
    </lineage>
</organism>
<comment type="similarity">
    <text evidence="2 9">Belongs to the cytochrome P450 family.</text>
</comment>
<dbReference type="PROSITE" id="PS00086">
    <property type="entry name" value="CYTOCHROME_P450"/>
    <property type="match status" value="1"/>
</dbReference>
<evidence type="ECO:0000256" key="4">
    <source>
        <dbReference type="ARBA" id="ARBA00022723"/>
    </source>
</evidence>
<dbReference type="GO" id="GO:0004601">
    <property type="term" value="F:peroxidase activity"/>
    <property type="evidence" value="ECO:0007669"/>
    <property type="project" value="UniProtKB-KW"/>
</dbReference>
<sequence length="572" mass="64536">MLRLTFGAEFLLRLAFHVVSKPVLLGVVLHYGSRRLEWPLPIWLSVFLAAAIVPVYFAVNNWLTVRRHEREAKAMGARLAPSPQGKWPGNVDLLRTMLRNSRDGYPGETIARFMAELGPVINIRILWGNAIVTTHPEHIKRILSTEFNNYEKGPDFRKTMNPVLGSGVFNSDGKMWTYHRSMTRPFFTKDRISHFASLDAHASLVISALKTRTRAGHAVDFQDLIGRFTMDSATEMLFGKCVDSLKGSIPYAHNAGISHAEARAKSKENEFITAFSRALEAVAARDRRGVLAPLYEIWTDATHEPMKVVNAFLAGEKREAQTLLDELLDSTSDGTILKDEVLNILIAGRDTTMHTLTMVIYFLSVYPAVAQRLRAEVLAQIGSSRAPTFENIKEMKYLRAVINEALRLYPPVPFNLRASVQSTTWPSPDPNEKPIYVPAGTQTPYAIFIMQRRKDLWGPDADEFDPDRFLDERLKQYLLHNPFAFLPFNAGPRICLGQQFAYNEMSFVLVRLLQAFSSFELDEEACPPASRPPKAWRGAQGRKGVERFRPAAHLTMSTMGGLWVRATEAEEM</sequence>
<dbReference type="GO" id="GO:0004497">
    <property type="term" value="F:monooxygenase activity"/>
    <property type="evidence" value="ECO:0007669"/>
    <property type="project" value="UniProtKB-KW"/>
</dbReference>
<name>A0A8H6TI96_MYCCL</name>
<feature type="binding site" description="axial binding residue" evidence="8">
    <location>
        <position position="495"/>
    </location>
    <ligand>
        <name>heme</name>
        <dbReference type="ChEBI" id="CHEBI:30413"/>
    </ligand>
    <ligandPart>
        <name>Fe</name>
        <dbReference type="ChEBI" id="CHEBI:18248"/>
    </ligandPart>
</feature>